<sequence>MPVTDIQIAGYRSIRKIRFPVRQLSVLVGGNGVGKTNLYRALELLHAAALGTFAEEIAREGGLASVMWAGERRVTDKPVLTLSATFEDITGGGYAPNLSITTGFAPSYGLETGFPQPTAAAFPEEAQIKSEMLSMKAGNRTVSLLERRDSVAWARDTDGRRVQAAEGLLASETALSALRGGFPEVDAVREALSSWRFYHAFRTDAASPLRRPGLATTAPTLNADGSNLAAVFATIRHIREDTTDLDEAIDQAFPGAALEVPVPDKTSSFSLVFPEFRHRPFGAAELSDGTLHFLALMGALLSYRLPPFIALNEPENSLHPSLLPALARVIAKAATRTQVWVVTHSRELADSLASETGVLPRQVIRKDGGTWLAGLNDLGFFPDED</sequence>
<dbReference type="PIRSF" id="PIRSF029347">
    <property type="entry name" value="RecF"/>
    <property type="match status" value="1"/>
</dbReference>
<dbReference type="GO" id="GO:0016887">
    <property type="term" value="F:ATP hydrolysis activity"/>
    <property type="evidence" value="ECO:0007669"/>
    <property type="project" value="InterPro"/>
</dbReference>
<dbReference type="AlphaFoldDB" id="A0A5B9DT59"/>
<dbReference type="GO" id="GO:0006302">
    <property type="term" value="P:double-strand break repair"/>
    <property type="evidence" value="ECO:0007669"/>
    <property type="project" value="TreeGrafter"/>
</dbReference>
<proteinExistence type="predicted"/>
<organism evidence="2 3">
    <name type="scientific">Paradevosia tibetensis</name>
    <dbReference type="NCBI Taxonomy" id="1447062"/>
    <lineage>
        <taxon>Bacteria</taxon>
        <taxon>Pseudomonadati</taxon>
        <taxon>Pseudomonadota</taxon>
        <taxon>Alphaproteobacteria</taxon>
        <taxon>Hyphomicrobiales</taxon>
        <taxon>Devosiaceae</taxon>
        <taxon>Paradevosia</taxon>
    </lineage>
</organism>
<evidence type="ECO:0000259" key="1">
    <source>
        <dbReference type="Pfam" id="PF13304"/>
    </source>
</evidence>
<dbReference type="GO" id="GO:0000731">
    <property type="term" value="P:DNA synthesis involved in DNA repair"/>
    <property type="evidence" value="ECO:0007669"/>
    <property type="project" value="TreeGrafter"/>
</dbReference>
<dbReference type="PANTHER" id="PTHR32182:SF25">
    <property type="entry name" value="SLR1056 PROTEIN"/>
    <property type="match status" value="1"/>
</dbReference>
<dbReference type="Pfam" id="PF13304">
    <property type="entry name" value="AAA_21"/>
    <property type="match status" value="1"/>
</dbReference>
<protein>
    <submittedName>
        <fullName evidence="2">AAA family ATPase</fullName>
    </submittedName>
</protein>
<dbReference type="InterPro" id="IPR003959">
    <property type="entry name" value="ATPase_AAA_core"/>
</dbReference>
<dbReference type="EMBL" id="CP041690">
    <property type="protein sequence ID" value="QEE21618.1"/>
    <property type="molecule type" value="Genomic_DNA"/>
</dbReference>
<gene>
    <name evidence="2" type="ORF">FNA67_16120</name>
</gene>
<dbReference type="Proteomes" id="UP000321062">
    <property type="component" value="Chromosome"/>
</dbReference>
<dbReference type="KEGG" id="yti:FNA67_16120"/>
<dbReference type="OrthoDB" id="7596665at2"/>
<evidence type="ECO:0000313" key="2">
    <source>
        <dbReference type="EMBL" id="QEE21618.1"/>
    </source>
</evidence>
<name>A0A5B9DT59_9HYPH</name>
<dbReference type="Gene3D" id="3.40.50.300">
    <property type="entry name" value="P-loop containing nucleotide triphosphate hydrolases"/>
    <property type="match status" value="2"/>
</dbReference>
<evidence type="ECO:0000313" key="3">
    <source>
        <dbReference type="Proteomes" id="UP000321062"/>
    </source>
</evidence>
<dbReference type="SUPFAM" id="SSF52540">
    <property type="entry name" value="P-loop containing nucleoside triphosphate hydrolases"/>
    <property type="match status" value="1"/>
</dbReference>
<accession>A0A5B9DT59</accession>
<dbReference type="InterPro" id="IPR022602">
    <property type="entry name" value="DUF2813"/>
</dbReference>
<dbReference type="InterPro" id="IPR027417">
    <property type="entry name" value="P-loop_NTPase"/>
</dbReference>
<reference evidence="2 3" key="1">
    <citation type="journal article" date="2015" name="Int. J. Syst. Evol. Microbiol.">
        <title>Youhaiella tibetensis gen. nov., sp. nov., isolated from subsurface sediment.</title>
        <authorList>
            <person name="Wang Y.X."/>
            <person name="Huang F.Q."/>
            <person name="Nogi Y."/>
            <person name="Pang S.J."/>
            <person name="Wang P.K."/>
            <person name="Lv J."/>
        </authorList>
    </citation>
    <scope>NUCLEOTIDE SEQUENCE [LARGE SCALE GENOMIC DNA]</scope>
    <source>
        <strain evidence="3">fig4</strain>
    </source>
</reference>
<dbReference type="InterPro" id="IPR014555">
    <property type="entry name" value="RecF-like"/>
</dbReference>
<dbReference type="Pfam" id="PF11398">
    <property type="entry name" value="DUF2813"/>
    <property type="match status" value="1"/>
</dbReference>
<dbReference type="PANTHER" id="PTHR32182">
    <property type="entry name" value="DNA REPLICATION AND REPAIR PROTEIN RECF"/>
    <property type="match status" value="1"/>
</dbReference>
<feature type="domain" description="ATPase AAA-type core" evidence="1">
    <location>
        <begin position="176"/>
        <end position="349"/>
    </location>
</feature>
<dbReference type="GO" id="GO:0005524">
    <property type="term" value="F:ATP binding"/>
    <property type="evidence" value="ECO:0007669"/>
    <property type="project" value="InterPro"/>
</dbReference>
<dbReference type="RefSeq" id="WP_147656912.1">
    <property type="nucleotide sequence ID" value="NZ_BMFM01000001.1"/>
</dbReference>
<keyword evidence="3" id="KW-1185">Reference proteome</keyword>